<proteinExistence type="predicted"/>
<reference evidence="2" key="1">
    <citation type="journal article" date="2012" name="Nat. Biotechnol.">
        <title>Reference genome sequence of the model plant Setaria.</title>
        <authorList>
            <person name="Bennetzen J.L."/>
            <person name="Schmutz J."/>
            <person name="Wang H."/>
            <person name="Percifield R."/>
            <person name="Hawkins J."/>
            <person name="Pontaroli A.C."/>
            <person name="Estep M."/>
            <person name="Feng L."/>
            <person name="Vaughn J.N."/>
            <person name="Grimwood J."/>
            <person name="Jenkins J."/>
            <person name="Barry K."/>
            <person name="Lindquist E."/>
            <person name="Hellsten U."/>
            <person name="Deshpande S."/>
            <person name="Wang X."/>
            <person name="Wu X."/>
            <person name="Mitros T."/>
            <person name="Triplett J."/>
            <person name="Yang X."/>
            <person name="Ye C.Y."/>
            <person name="Mauro-Herrera M."/>
            <person name="Wang L."/>
            <person name="Li P."/>
            <person name="Sharma M."/>
            <person name="Sharma R."/>
            <person name="Ronald P.C."/>
            <person name="Panaud O."/>
            <person name="Kellogg E.A."/>
            <person name="Brutnell T.P."/>
            <person name="Doust A.N."/>
            <person name="Tuskan G.A."/>
            <person name="Rokhsar D."/>
            <person name="Devos K.M."/>
        </authorList>
    </citation>
    <scope>NUCLEOTIDE SEQUENCE [LARGE SCALE GENOMIC DNA]</scope>
    <source>
        <strain evidence="2">Yugu1</strain>
    </source>
</reference>
<protein>
    <submittedName>
        <fullName evidence="2">Uncharacterized protein</fullName>
    </submittedName>
</protein>
<feature type="region of interest" description="Disordered" evidence="1">
    <location>
        <begin position="26"/>
        <end position="53"/>
    </location>
</feature>
<evidence type="ECO:0000313" key="2">
    <source>
        <dbReference type="EMBL" id="RCV24876.1"/>
    </source>
</evidence>
<accession>A0A368R3V2</accession>
<feature type="region of interest" description="Disordered" evidence="1">
    <location>
        <begin position="89"/>
        <end position="125"/>
    </location>
</feature>
<dbReference type="OrthoDB" id="696595at2759"/>
<feature type="compositionally biased region" description="Low complexity" evidence="1">
    <location>
        <begin position="98"/>
        <end position="109"/>
    </location>
</feature>
<reference evidence="2" key="2">
    <citation type="submission" date="2015-07" db="EMBL/GenBank/DDBJ databases">
        <authorList>
            <person name="Noorani M."/>
        </authorList>
    </citation>
    <scope>NUCLEOTIDE SEQUENCE</scope>
    <source>
        <strain evidence="2">Yugu1</strain>
    </source>
</reference>
<evidence type="ECO:0000256" key="1">
    <source>
        <dbReference type="SAM" id="MobiDB-lite"/>
    </source>
</evidence>
<name>A0A368R3V2_SETIT</name>
<dbReference type="EMBL" id="CM003532">
    <property type="protein sequence ID" value="RCV24876.1"/>
    <property type="molecule type" value="Genomic_DNA"/>
</dbReference>
<feature type="region of interest" description="Disordered" evidence="1">
    <location>
        <begin position="148"/>
        <end position="200"/>
    </location>
</feature>
<organism evidence="2">
    <name type="scientific">Setaria italica</name>
    <name type="common">Foxtail millet</name>
    <name type="synonym">Panicum italicum</name>
    <dbReference type="NCBI Taxonomy" id="4555"/>
    <lineage>
        <taxon>Eukaryota</taxon>
        <taxon>Viridiplantae</taxon>
        <taxon>Streptophyta</taxon>
        <taxon>Embryophyta</taxon>
        <taxon>Tracheophyta</taxon>
        <taxon>Spermatophyta</taxon>
        <taxon>Magnoliopsida</taxon>
        <taxon>Liliopsida</taxon>
        <taxon>Poales</taxon>
        <taxon>Poaceae</taxon>
        <taxon>PACMAD clade</taxon>
        <taxon>Panicoideae</taxon>
        <taxon>Panicodae</taxon>
        <taxon>Paniceae</taxon>
        <taxon>Cenchrinae</taxon>
        <taxon>Setaria</taxon>
    </lineage>
</organism>
<dbReference type="AlphaFoldDB" id="A0A368R3V2"/>
<gene>
    <name evidence="2" type="ORF">SETIT_5G121400v2</name>
</gene>
<feature type="region of interest" description="Disordered" evidence="1">
    <location>
        <begin position="336"/>
        <end position="367"/>
    </location>
</feature>
<feature type="compositionally biased region" description="Low complexity" evidence="1">
    <location>
        <begin position="174"/>
        <end position="187"/>
    </location>
</feature>
<sequence length="367" mass="39559">MVREESLKHGLLVFFDKSLTLSILPPVHGRTPPHLLNKQNRKRPNMSDSTSIGQTNQFGLLATSVGDSSSLLQSQTACTGVAPQDGVRRTYSPDLLCGTTSKTSATSGSPYKEGTPRAANPNPAEHMRLLRGGSQFYHVVSLTNNGNNNDWSHSQHQQLAQYHCSQPGRNEQLSSPSYSSSQHTSNSNILHTSRTREASSLVLGKRPAVSNPASPLVLHKHPATTNPVRSFFQPPAPLLSNTNDMGPQCGLETDERLSLVQSMGTLEFLATSDKALSSGSSLHDPLHATSAQIPVCGIRAASTPNLLLGLGNGDDISKGKVPLYWDLDAMEEMMESMNKRQRKVPNQPVPDLTPGSDGQGGSKDKRN</sequence>
<feature type="compositionally biased region" description="Polar residues" evidence="1">
    <location>
        <begin position="148"/>
        <end position="173"/>
    </location>
</feature>